<name>A0A2S2QBU1_9HEMI</name>
<feature type="domain" description="Endonuclease/exonuclease/phosphatase" evidence="1">
    <location>
        <begin position="10"/>
        <end position="159"/>
    </location>
</feature>
<proteinExistence type="predicted"/>
<keyword evidence="2" id="KW-0695">RNA-directed DNA polymerase</keyword>
<keyword evidence="2" id="KW-0808">Transferase</keyword>
<dbReference type="Pfam" id="PF03372">
    <property type="entry name" value="Exo_endo_phos"/>
    <property type="match status" value="1"/>
</dbReference>
<dbReference type="Gene3D" id="3.60.10.10">
    <property type="entry name" value="Endonuclease/exonuclease/phosphatase"/>
    <property type="match status" value="1"/>
</dbReference>
<evidence type="ECO:0000313" key="2">
    <source>
        <dbReference type="EMBL" id="MBY75204.1"/>
    </source>
</evidence>
<accession>A0A2S2QBU1</accession>
<dbReference type="InterPro" id="IPR005135">
    <property type="entry name" value="Endo/exonuclease/phosphatase"/>
</dbReference>
<reference evidence="2" key="1">
    <citation type="submission" date="2018-04" db="EMBL/GenBank/DDBJ databases">
        <title>Transcriptome assembly of Sipha flava.</title>
        <authorList>
            <person name="Scully E.D."/>
            <person name="Geib S.M."/>
            <person name="Palmer N.A."/>
            <person name="Koch K."/>
            <person name="Bradshaw J."/>
            <person name="Heng-Moss T."/>
            <person name="Sarath G."/>
        </authorList>
    </citation>
    <scope>NUCLEOTIDE SEQUENCE</scope>
</reference>
<dbReference type="AlphaFoldDB" id="A0A2S2QBU1"/>
<dbReference type="InterPro" id="IPR036691">
    <property type="entry name" value="Endo/exonu/phosph_ase_sf"/>
</dbReference>
<protein>
    <submittedName>
        <fullName evidence="2">RNA-directed DNA polymerase from mobile element jockey</fullName>
    </submittedName>
</protein>
<dbReference type="SUPFAM" id="SSF56219">
    <property type="entry name" value="DNase I-like"/>
    <property type="match status" value="1"/>
</dbReference>
<dbReference type="PANTHER" id="PTHR33273">
    <property type="entry name" value="DOMAIN-CONTAINING PROTEIN, PUTATIVE-RELATED"/>
    <property type="match status" value="1"/>
</dbReference>
<evidence type="ECO:0000259" key="1">
    <source>
        <dbReference type="Pfam" id="PF03372"/>
    </source>
</evidence>
<gene>
    <name evidence="2" type="primary">pol_175</name>
    <name evidence="2" type="ORF">g.168198</name>
</gene>
<dbReference type="EMBL" id="GGMS01006001">
    <property type="protein sequence ID" value="MBY75204.1"/>
    <property type="molecule type" value="Transcribed_RNA"/>
</dbReference>
<keyword evidence="2" id="KW-0548">Nucleotidyltransferase</keyword>
<dbReference type="GO" id="GO:0003964">
    <property type="term" value="F:RNA-directed DNA polymerase activity"/>
    <property type="evidence" value="ECO:0007669"/>
    <property type="project" value="UniProtKB-KW"/>
</dbReference>
<sequence length="179" mass="20070">METNLKLKIITWNANGILPHKLELQAILNNHNIDIAMISESHLTPTKNIKILGYKAYQSNHPDNTAHAGSVILIKNNLIHSPLPDINETYLQATSILISLNKYTKLTLSSTYCPPGPKISMNNFKNYFESLGKYFIIAGDLNAKHSTWGCFLTNTRGRTLLRSLKSSNIKILSPPHPTY</sequence>
<organism evidence="2">
    <name type="scientific">Sipha flava</name>
    <name type="common">yellow sugarcane aphid</name>
    <dbReference type="NCBI Taxonomy" id="143950"/>
    <lineage>
        <taxon>Eukaryota</taxon>
        <taxon>Metazoa</taxon>
        <taxon>Ecdysozoa</taxon>
        <taxon>Arthropoda</taxon>
        <taxon>Hexapoda</taxon>
        <taxon>Insecta</taxon>
        <taxon>Pterygota</taxon>
        <taxon>Neoptera</taxon>
        <taxon>Paraneoptera</taxon>
        <taxon>Hemiptera</taxon>
        <taxon>Sternorrhyncha</taxon>
        <taxon>Aphidomorpha</taxon>
        <taxon>Aphidoidea</taxon>
        <taxon>Aphididae</taxon>
        <taxon>Sipha</taxon>
    </lineage>
</organism>
<dbReference type="PANTHER" id="PTHR33273:SF4">
    <property type="entry name" value="ENDONUCLEASE_EXONUCLEASE_PHOSPHATASE DOMAIN-CONTAINING PROTEIN"/>
    <property type="match status" value="1"/>
</dbReference>